<evidence type="ECO:0000313" key="2">
    <source>
        <dbReference type="EMBL" id="TVX79592.1"/>
    </source>
</evidence>
<dbReference type="RefSeq" id="WP_144479178.1">
    <property type="nucleotide sequence ID" value="NZ_CABIYS010000002.1"/>
</dbReference>
<feature type="signal peptide" evidence="1">
    <location>
        <begin position="1"/>
        <end position="21"/>
    </location>
</feature>
<dbReference type="AlphaFoldDB" id="A0A8B5XX73"/>
<accession>A0A8B5XX73</accession>
<dbReference type="Proteomes" id="UP000317770">
    <property type="component" value="Unassembled WGS sequence"/>
</dbReference>
<feature type="chain" id="PRO_5039247504" description="Lipoprotein" evidence="1">
    <location>
        <begin position="22"/>
        <end position="147"/>
    </location>
</feature>
<comment type="caution">
    <text evidence="2">The sequence shown here is derived from an EMBL/GenBank/DDBJ whole genome shotgun (WGS) entry which is preliminary data.</text>
</comment>
<proteinExistence type="predicted"/>
<organism evidence="2 3">
    <name type="scientific">Peribacillus simplex</name>
    <dbReference type="NCBI Taxonomy" id="1478"/>
    <lineage>
        <taxon>Bacteria</taxon>
        <taxon>Bacillati</taxon>
        <taxon>Bacillota</taxon>
        <taxon>Bacilli</taxon>
        <taxon>Bacillales</taxon>
        <taxon>Bacillaceae</taxon>
        <taxon>Peribacillus</taxon>
    </lineage>
</organism>
<keyword evidence="1" id="KW-0732">Signal</keyword>
<dbReference type="PROSITE" id="PS51257">
    <property type="entry name" value="PROKAR_LIPOPROTEIN"/>
    <property type="match status" value="1"/>
</dbReference>
<evidence type="ECO:0008006" key="4">
    <source>
        <dbReference type="Google" id="ProtNLM"/>
    </source>
</evidence>
<evidence type="ECO:0000256" key="1">
    <source>
        <dbReference type="SAM" id="SignalP"/>
    </source>
</evidence>
<dbReference type="InterPro" id="IPR045956">
    <property type="entry name" value="DUF6376"/>
</dbReference>
<protein>
    <recommendedName>
        <fullName evidence="4">Lipoprotein</fullName>
    </recommendedName>
</protein>
<dbReference type="EMBL" id="VNKI01000007">
    <property type="protein sequence ID" value="TVX79592.1"/>
    <property type="molecule type" value="Genomic_DNA"/>
</dbReference>
<name>A0A8B5XX73_9BACI</name>
<dbReference type="Pfam" id="PF19903">
    <property type="entry name" value="DUF6376"/>
    <property type="match status" value="1"/>
</dbReference>
<gene>
    <name evidence="2" type="ORF">FQP34_15530</name>
</gene>
<evidence type="ECO:0000313" key="3">
    <source>
        <dbReference type="Proteomes" id="UP000317770"/>
    </source>
</evidence>
<sequence>MKKIMTIAVLSILTLSGCSLLGEVNSSLEYADNATEYVNTVKDFSNEVPALSQDAVTNAEARANLEKELELMKTEIEEFNATEPPQIAEGIHEKIVSSNQQLSEGIELYLNNIENGQIDPKALEDSEIMKSIDNITGLAKQIEDLGN</sequence>
<reference evidence="2 3" key="1">
    <citation type="submission" date="2019-07" db="EMBL/GenBank/DDBJ databases">
        <title>Genome assembly of Bacillus simplex strain GGC-P6A.</title>
        <authorList>
            <person name="Jennings M.E."/>
            <person name="Barton H.A."/>
        </authorList>
    </citation>
    <scope>NUCLEOTIDE SEQUENCE [LARGE SCALE GENOMIC DNA]</scope>
    <source>
        <strain evidence="2 3">GGC-P6A</strain>
    </source>
</reference>